<dbReference type="VEuPathDB" id="VectorBase:ASTEI11480"/>
<evidence type="ECO:0000256" key="1">
    <source>
        <dbReference type="SAM" id="MobiDB-lite"/>
    </source>
</evidence>
<feature type="region of interest" description="Disordered" evidence="1">
    <location>
        <begin position="1"/>
        <end position="31"/>
    </location>
</feature>
<proteinExistence type="predicted"/>
<reference evidence="2" key="2">
    <citation type="submission" date="2020-05" db="UniProtKB">
        <authorList>
            <consortium name="EnsemblMetazoa"/>
        </authorList>
    </citation>
    <scope>IDENTIFICATION</scope>
    <source>
        <strain evidence="2">Indian</strain>
    </source>
</reference>
<organism evidence="2 3">
    <name type="scientific">Anopheles stephensi</name>
    <name type="common">Indo-Pakistan malaria mosquito</name>
    <dbReference type="NCBI Taxonomy" id="30069"/>
    <lineage>
        <taxon>Eukaryota</taxon>
        <taxon>Metazoa</taxon>
        <taxon>Ecdysozoa</taxon>
        <taxon>Arthropoda</taxon>
        <taxon>Hexapoda</taxon>
        <taxon>Insecta</taxon>
        <taxon>Pterygota</taxon>
        <taxon>Neoptera</taxon>
        <taxon>Endopterygota</taxon>
        <taxon>Diptera</taxon>
        <taxon>Nematocera</taxon>
        <taxon>Culicoidea</taxon>
        <taxon>Culicidae</taxon>
        <taxon>Anophelinae</taxon>
        <taxon>Anopheles</taxon>
    </lineage>
</organism>
<dbReference type="OMA" id="KHEGANG"/>
<evidence type="ECO:0000313" key="2">
    <source>
        <dbReference type="EnsemblMetazoa" id="ASTEI11480-PA"/>
    </source>
</evidence>
<feature type="compositionally biased region" description="Polar residues" evidence="1">
    <location>
        <begin position="1"/>
        <end position="16"/>
    </location>
</feature>
<dbReference type="VEuPathDB" id="VectorBase:ASTE010404"/>
<feature type="compositionally biased region" description="Gly residues" evidence="1">
    <location>
        <begin position="134"/>
        <end position="146"/>
    </location>
</feature>
<evidence type="ECO:0000313" key="3">
    <source>
        <dbReference type="Proteomes" id="UP000076408"/>
    </source>
</evidence>
<dbReference type="Proteomes" id="UP000076408">
    <property type="component" value="Unassembled WGS sequence"/>
</dbReference>
<accession>A0A182YSP4</accession>
<dbReference type="AlphaFoldDB" id="A0A182YSP4"/>
<name>A0A182YSP4_ANOST</name>
<sequence>MPAYRNRTTVVTATGNHHQPQQQQQQQHQTATRQVLVVNGKTLKEPTERTTGRPGGRTGVLGGTSALGNVIVKNGKAEPAGSNNLVLLNSVSVISGGPASGGVLEVVNKHEGANGGKAVDSVVGSVSFTVANGGTSGGAGSNGGTGIVQRKDDSSGPVSPTEGCVAPIYYTNISESKS</sequence>
<protein>
    <submittedName>
        <fullName evidence="2">Uncharacterized protein</fullName>
    </submittedName>
</protein>
<dbReference type="EnsemblMetazoa" id="ASTEI11480-RA">
    <property type="protein sequence ID" value="ASTEI11480-PA"/>
    <property type="gene ID" value="ASTEI11480"/>
</dbReference>
<dbReference type="VEuPathDB" id="VectorBase:ASTEI20_034595"/>
<feature type="region of interest" description="Disordered" evidence="1">
    <location>
        <begin position="133"/>
        <end position="162"/>
    </location>
</feature>
<feature type="compositionally biased region" description="Low complexity" evidence="1">
    <location>
        <begin position="17"/>
        <end position="29"/>
    </location>
</feature>
<keyword evidence="3" id="KW-1185">Reference proteome</keyword>
<reference evidence="3" key="1">
    <citation type="journal article" date="2014" name="Genome Biol.">
        <title>Genome analysis of a major urban malaria vector mosquito, Anopheles stephensi.</title>
        <authorList>
            <person name="Jiang X."/>
            <person name="Peery A."/>
            <person name="Hall A.B."/>
            <person name="Sharma A."/>
            <person name="Chen X.G."/>
            <person name="Waterhouse R.M."/>
            <person name="Komissarov A."/>
            <person name="Riehle M.M."/>
            <person name="Shouche Y."/>
            <person name="Sharakhova M.V."/>
            <person name="Lawson D."/>
            <person name="Pakpour N."/>
            <person name="Arensburger P."/>
            <person name="Davidson V.L."/>
            <person name="Eiglmeier K."/>
            <person name="Emrich S."/>
            <person name="George P."/>
            <person name="Kennedy R.C."/>
            <person name="Mane S.P."/>
            <person name="Maslen G."/>
            <person name="Oringanje C."/>
            <person name="Qi Y."/>
            <person name="Settlage R."/>
            <person name="Tojo M."/>
            <person name="Tubio J.M."/>
            <person name="Unger M.F."/>
            <person name="Wang B."/>
            <person name="Vernick K.D."/>
            <person name="Ribeiro J.M."/>
            <person name="James A.A."/>
            <person name="Michel K."/>
            <person name="Riehle M.A."/>
            <person name="Luckhart S."/>
            <person name="Sharakhov I.V."/>
            <person name="Tu Z."/>
        </authorList>
    </citation>
    <scope>NUCLEOTIDE SEQUENCE [LARGE SCALE GENOMIC DNA]</scope>
    <source>
        <strain evidence="3">Indian</strain>
    </source>
</reference>